<dbReference type="Gene3D" id="1.10.8.60">
    <property type="match status" value="1"/>
</dbReference>
<evidence type="ECO:0000259" key="5">
    <source>
        <dbReference type="PROSITE" id="PS50045"/>
    </source>
</evidence>
<evidence type="ECO:0000313" key="7">
    <source>
        <dbReference type="Proteomes" id="UP000027192"/>
    </source>
</evidence>
<dbReference type="SUPFAM" id="SSF46689">
    <property type="entry name" value="Homeodomain-like"/>
    <property type="match status" value="1"/>
</dbReference>
<name>A0A066RSU2_9GAMM</name>
<sequence length="442" mass="49419">MGQDASKEIWHGELVLLGGQTIPWLHALEQVGWICHHCHDLRAAEALLLETGPCLGVVDLSHDDFSLNAIAGLVNRHKQVRWLALVRDEQLHIESVCQFIVSFCLDYFTSPIPEAQLLKTLGHQRGMLTLERKVWPKLGQFSQQGVQGDTPVMKKLLQHVKRLAAADMPVLIQGEIGTGKEMVAEAIFQASTRAKGRFVTVNCSGVNAHWTLNGLPAECCFDAAQDGVLFLNEVTSLAPARQQELLQWLQEGRFTKENGDMVSAEPRLIVATHYPLDTLVSEGQLNKELFYRLNVLSLAVPPLRERGDDLLSLANALLLKYARQYNCGVKAFSDDARQAIMTYNWPGNVQELIGRIKRAVLLTEQKNIEADHLELPRQSDDKQSLKKIREESERSALLSVLENNRGQITAAARELGVSRATMYRLLNKHDLIPPPRDLGQNS</sequence>
<evidence type="ECO:0000313" key="6">
    <source>
        <dbReference type="EMBL" id="KDM90468.1"/>
    </source>
</evidence>
<keyword evidence="3" id="KW-0805">Transcription regulation</keyword>
<dbReference type="GO" id="GO:0043565">
    <property type="term" value="F:sequence-specific DNA binding"/>
    <property type="evidence" value="ECO:0007669"/>
    <property type="project" value="InterPro"/>
</dbReference>
<dbReference type="InterPro" id="IPR002078">
    <property type="entry name" value="Sigma_54_int"/>
</dbReference>
<dbReference type="Gene3D" id="1.10.10.60">
    <property type="entry name" value="Homeodomain-like"/>
    <property type="match status" value="1"/>
</dbReference>
<dbReference type="STRING" id="1654360.EA58_17235"/>
<gene>
    <name evidence="6" type="ORF">EA58_17235</name>
</gene>
<dbReference type="InterPro" id="IPR058031">
    <property type="entry name" value="AAA_lid_NorR"/>
</dbReference>
<dbReference type="Pfam" id="PF14532">
    <property type="entry name" value="Sigma54_activ_2"/>
    <property type="match status" value="1"/>
</dbReference>
<reference evidence="6 7" key="1">
    <citation type="submission" date="2014-04" db="EMBL/GenBank/DDBJ databases">
        <title>Draft genome sequence of Photobacterium halotolerans S2753: a solonamide, ngercheumicin and holomycin producer.</title>
        <authorList>
            <person name="Machado H.R."/>
            <person name="Gram L."/>
        </authorList>
    </citation>
    <scope>NUCLEOTIDE SEQUENCE [LARGE SCALE GENOMIC DNA]</scope>
    <source>
        <strain evidence="6 7">S2753</strain>
    </source>
</reference>
<evidence type="ECO:0000256" key="4">
    <source>
        <dbReference type="ARBA" id="ARBA00023163"/>
    </source>
</evidence>
<dbReference type="Pfam" id="PF25601">
    <property type="entry name" value="AAA_lid_14"/>
    <property type="match status" value="1"/>
</dbReference>
<dbReference type="SUPFAM" id="SSF52540">
    <property type="entry name" value="P-loop containing nucleoside triphosphate hydrolases"/>
    <property type="match status" value="1"/>
</dbReference>
<dbReference type="Proteomes" id="UP000027192">
    <property type="component" value="Unassembled WGS sequence"/>
</dbReference>
<dbReference type="PROSITE" id="PS50045">
    <property type="entry name" value="SIGMA54_INTERACT_4"/>
    <property type="match status" value="1"/>
</dbReference>
<evidence type="ECO:0000256" key="1">
    <source>
        <dbReference type="ARBA" id="ARBA00022741"/>
    </source>
</evidence>
<dbReference type="InterPro" id="IPR002197">
    <property type="entry name" value="HTH_Fis"/>
</dbReference>
<dbReference type="RefSeq" id="WP_051642160.1">
    <property type="nucleotide sequence ID" value="NZ_JAGSGC010000001.1"/>
</dbReference>
<dbReference type="InterPro" id="IPR027417">
    <property type="entry name" value="P-loop_NTPase"/>
</dbReference>
<feature type="domain" description="Sigma-54 factor interaction" evidence="5">
    <location>
        <begin position="146"/>
        <end position="361"/>
    </location>
</feature>
<dbReference type="AlphaFoldDB" id="A0A066RSU2"/>
<dbReference type="GO" id="GO:0005524">
    <property type="term" value="F:ATP binding"/>
    <property type="evidence" value="ECO:0007669"/>
    <property type="project" value="UniProtKB-KW"/>
</dbReference>
<evidence type="ECO:0000256" key="2">
    <source>
        <dbReference type="ARBA" id="ARBA00022840"/>
    </source>
</evidence>
<proteinExistence type="predicted"/>
<dbReference type="InterPro" id="IPR009057">
    <property type="entry name" value="Homeodomain-like_sf"/>
</dbReference>
<dbReference type="PANTHER" id="PTHR32071">
    <property type="entry name" value="TRANSCRIPTIONAL REGULATORY PROTEIN"/>
    <property type="match status" value="1"/>
</dbReference>
<dbReference type="PRINTS" id="PR01590">
    <property type="entry name" value="HTHFIS"/>
</dbReference>
<dbReference type="OrthoDB" id="9804019at2"/>
<dbReference type="GO" id="GO:0006355">
    <property type="term" value="P:regulation of DNA-templated transcription"/>
    <property type="evidence" value="ECO:0007669"/>
    <property type="project" value="InterPro"/>
</dbReference>
<protein>
    <submittedName>
        <fullName evidence="6">Fis family transcriptional regulator</fullName>
    </submittedName>
</protein>
<comment type="caution">
    <text evidence="6">The sequence shown here is derived from an EMBL/GenBank/DDBJ whole genome shotgun (WGS) entry which is preliminary data.</text>
</comment>
<dbReference type="Gene3D" id="3.40.50.300">
    <property type="entry name" value="P-loop containing nucleotide triphosphate hydrolases"/>
    <property type="match status" value="1"/>
</dbReference>
<accession>A0A066RSU2</accession>
<dbReference type="Pfam" id="PF02954">
    <property type="entry name" value="HTH_8"/>
    <property type="match status" value="1"/>
</dbReference>
<keyword evidence="7" id="KW-1185">Reference proteome</keyword>
<organism evidence="6 7">
    <name type="scientific">Photobacterium galatheae</name>
    <dbReference type="NCBI Taxonomy" id="1654360"/>
    <lineage>
        <taxon>Bacteria</taxon>
        <taxon>Pseudomonadati</taxon>
        <taxon>Pseudomonadota</taxon>
        <taxon>Gammaproteobacteria</taxon>
        <taxon>Vibrionales</taxon>
        <taxon>Vibrionaceae</taxon>
        <taxon>Photobacterium</taxon>
    </lineage>
</organism>
<dbReference type="EMBL" id="JMIB01000032">
    <property type="protein sequence ID" value="KDM90468.1"/>
    <property type="molecule type" value="Genomic_DNA"/>
</dbReference>
<dbReference type="Pfam" id="PF20161">
    <property type="entry name" value="VpsR"/>
    <property type="match status" value="1"/>
</dbReference>
<dbReference type="CDD" id="cd00009">
    <property type="entry name" value="AAA"/>
    <property type="match status" value="1"/>
</dbReference>
<evidence type="ECO:0000256" key="3">
    <source>
        <dbReference type="ARBA" id="ARBA00023015"/>
    </source>
</evidence>
<keyword evidence="2" id="KW-0067">ATP-binding</keyword>
<keyword evidence="4" id="KW-0804">Transcription</keyword>
<dbReference type="PANTHER" id="PTHR32071:SF120">
    <property type="entry name" value="TRANSCRIPTIONAL REGULATOR-RELATED"/>
    <property type="match status" value="1"/>
</dbReference>
<dbReference type="InterPro" id="IPR045343">
    <property type="entry name" value="VpsR"/>
</dbReference>
<keyword evidence="1" id="KW-0547">Nucleotide-binding</keyword>